<evidence type="ECO:0000256" key="4">
    <source>
        <dbReference type="ARBA" id="ARBA00022989"/>
    </source>
</evidence>
<feature type="transmembrane region" description="Helical" evidence="6">
    <location>
        <begin position="76"/>
        <end position="94"/>
    </location>
</feature>
<organism evidence="7 8">
    <name type="scientific">Psychromarinibacter halotolerans</name>
    <dbReference type="NCBI Taxonomy" id="1775175"/>
    <lineage>
        <taxon>Bacteria</taxon>
        <taxon>Pseudomonadati</taxon>
        <taxon>Pseudomonadota</taxon>
        <taxon>Alphaproteobacteria</taxon>
        <taxon>Rhodobacterales</taxon>
        <taxon>Paracoccaceae</taxon>
        <taxon>Psychromarinibacter</taxon>
    </lineage>
</organism>
<evidence type="ECO:0000313" key="7">
    <source>
        <dbReference type="EMBL" id="MFC3142662.1"/>
    </source>
</evidence>
<sequence length="216" mass="23684">MNWTDRIIAYCERSDFGLWSEPLNAVTNLAFLLAAAIMWARLGRDRLPIARLLVLVLAVIGVSSSLWHVLAMSWTGLADSLSIAVFVLIYLFAANRAFWGLGTFTALLGTALFLPFAAAATWIFAQVPAFRGSAMYWPVALLIAGYALALARRSPATARRLAIGAGVLVVSITFRSLDDAVCTAWPHGTHFMWHLLNAAMLGWMIETYRRHVTSAA</sequence>
<comment type="subcellular location">
    <subcellularLocation>
        <location evidence="1">Membrane</location>
        <topology evidence="1">Multi-pass membrane protein</topology>
    </subcellularLocation>
</comment>
<comment type="caution">
    <text evidence="7">The sequence shown here is derived from an EMBL/GenBank/DDBJ whole genome shotgun (WGS) entry which is preliminary data.</text>
</comment>
<dbReference type="InterPro" id="IPR008901">
    <property type="entry name" value="ACER"/>
</dbReference>
<accession>A0ABV7GUA8</accession>
<feature type="transmembrane region" description="Helical" evidence="6">
    <location>
        <begin position="135"/>
        <end position="151"/>
    </location>
</feature>
<evidence type="ECO:0000256" key="2">
    <source>
        <dbReference type="ARBA" id="ARBA00022692"/>
    </source>
</evidence>
<dbReference type="EMBL" id="JBHRTB010000010">
    <property type="protein sequence ID" value="MFC3142662.1"/>
    <property type="molecule type" value="Genomic_DNA"/>
</dbReference>
<proteinExistence type="predicted"/>
<reference evidence="8" key="1">
    <citation type="journal article" date="2019" name="Int. J. Syst. Evol. Microbiol.">
        <title>The Global Catalogue of Microorganisms (GCM) 10K type strain sequencing project: providing services to taxonomists for standard genome sequencing and annotation.</title>
        <authorList>
            <consortium name="The Broad Institute Genomics Platform"/>
            <consortium name="The Broad Institute Genome Sequencing Center for Infectious Disease"/>
            <person name="Wu L."/>
            <person name="Ma J."/>
        </authorList>
    </citation>
    <scope>NUCLEOTIDE SEQUENCE [LARGE SCALE GENOMIC DNA]</scope>
    <source>
        <strain evidence="8">KCTC 52366</strain>
    </source>
</reference>
<evidence type="ECO:0000256" key="5">
    <source>
        <dbReference type="ARBA" id="ARBA00023136"/>
    </source>
</evidence>
<dbReference type="Pfam" id="PF05875">
    <property type="entry name" value="Ceramidase"/>
    <property type="match status" value="1"/>
</dbReference>
<keyword evidence="4 6" id="KW-1133">Transmembrane helix</keyword>
<evidence type="ECO:0000256" key="6">
    <source>
        <dbReference type="SAM" id="Phobius"/>
    </source>
</evidence>
<gene>
    <name evidence="7" type="ORF">ACFOGP_08075</name>
</gene>
<keyword evidence="2 6" id="KW-0812">Transmembrane</keyword>
<keyword evidence="5 6" id="KW-0472">Membrane</keyword>
<evidence type="ECO:0000313" key="8">
    <source>
        <dbReference type="Proteomes" id="UP001595632"/>
    </source>
</evidence>
<feature type="transmembrane region" description="Helical" evidence="6">
    <location>
        <begin position="23"/>
        <end position="40"/>
    </location>
</feature>
<keyword evidence="3" id="KW-0378">Hydrolase</keyword>
<evidence type="ECO:0000256" key="3">
    <source>
        <dbReference type="ARBA" id="ARBA00022801"/>
    </source>
</evidence>
<feature type="transmembrane region" description="Helical" evidence="6">
    <location>
        <begin position="101"/>
        <end position="123"/>
    </location>
</feature>
<evidence type="ECO:0000256" key="1">
    <source>
        <dbReference type="ARBA" id="ARBA00004141"/>
    </source>
</evidence>
<keyword evidence="8" id="KW-1185">Reference proteome</keyword>
<feature type="transmembrane region" description="Helical" evidence="6">
    <location>
        <begin position="52"/>
        <end position="70"/>
    </location>
</feature>
<name>A0ABV7GUA8_9RHOB</name>
<protein>
    <submittedName>
        <fullName evidence="7">Ceramidase domain-containing protein</fullName>
    </submittedName>
</protein>
<dbReference type="RefSeq" id="WP_275633454.1">
    <property type="nucleotide sequence ID" value="NZ_JARGYD010000005.1"/>
</dbReference>
<dbReference type="Proteomes" id="UP001595632">
    <property type="component" value="Unassembled WGS sequence"/>
</dbReference>